<dbReference type="EMBL" id="CP012752">
    <property type="protein sequence ID" value="ALG14826.1"/>
    <property type="molecule type" value="Genomic_DNA"/>
</dbReference>
<dbReference type="GO" id="GO:0006457">
    <property type="term" value="P:protein folding"/>
    <property type="evidence" value="ECO:0007669"/>
    <property type="project" value="UniProtKB-UniRule"/>
</dbReference>
<evidence type="ECO:0000313" key="4">
    <source>
        <dbReference type="Proteomes" id="UP000063699"/>
    </source>
</evidence>
<proteinExistence type="inferred from homology"/>
<dbReference type="GO" id="GO:0008270">
    <property type="term" value="F:zinc ion binding"/>
    <property type="evidence" value="ECO:0007669"/>
    <property type="project" value="UniProtKB-UniRule"/>
</dbReference>
<dbReference type="InterPro" id="IPR059188">
    <property type="entry name" value="Znf_CLPX-like"/>
</dbReference>
<sequence length="128" mass="13784">MRKGEVVSSSVEQSVIAACSFCLKPNTEVSTLVAGPGVFICASCVKLCQQVVDAKSGSVPQLAPWEHVHELEEVLAALPRVATTSVQVEENLAGWVRRARELGASWTRIGDALGMARQSAWERFSGEE</sequence>
<feature type="binding site" evidence="1">
    <location>
        <position position="22"/>
    </location>
    <ligand>
        <name>Zn(2+)</name>
        <dbReference type="ChEBI" id="CHEBI:29105"/>
    </ligand>
</feature>
<dbReference type="Proteomes" id="UP000063699">
    <property type="component" value="Chromosome"/>
</dbReference>
<dbReference type="GO" id="GO:0006508">
    <property type="term" value="P:proteolysis"/>
    <property type="evidence" value="ECO:0007669"/>
    <property type="project" value="UniProtKB-KW"/>
</dbReference>
<dbReference type="SMART" id="SM00994">
    <property type="entry name" value="zf-C4_ClpX"/>
    <property type="match status" value="1"/>
</dbReference>
<evidence type="ECO:0000313" key="3">
    <source>
        <dbReference type="EMBL" id="ALG14826.1"/>
    </source>
</evidence>
<reference evidence="3 4" key="1">
    <citation type="submission" date="2015-07" db="EMBL/GenBank/DDBJ databases">
        <title>Genome sequencing of Kibdelosporangium phytohabitans.</title>
        <authorList>
            <person name="Qin S."/>
            <person name="Xing K."/>
        </authorList>
    </citation>
    <scope>NUCLEOTIDE SEQUENCE [LARGE SCALE GENOMIC DNA]</scope>
    <source>
        <strain evidence="3 4">KLBMP1111</strain>
    </source>
</reference>
<feature type="binding site" evidence="1">
    <location>
        <position position="41"/>
    </location>
    <ligand>
        <name>Zn(2+)</name>
        <dbReference type="ChEBI" id="CHEBI:29105"/>
    </ligand>
</feature>
<dbReference type="Pfam" id="PF06689">
    <property type="entry name" value="zf-C4_ClpX"/>
    <property type="match status" value="1"/>
</dbReference>
<protein>
    <submittedName>
        <fullName evidence="3">Clp protease ClpX</fullName>
    </submittedName>
</protein>
<name>A0A0N9IEE3_9PSEU</name>
<dbReference type="InterPro" id="IPR038366">
    <property type="entry name" value="Znf_CppX_C4_sf"/>
</dbReference>
<comment type="similarity">
    <text evidence="1">Belongs to the ClpX chaperone family.</text>
</comment>
<dbReference type="AlphaFoldDB" id="A0A0N9IEE3"/>
<dbReference type="PROSITE" id="PS51902">
    <property type="entry name" value="CLPX_ZB"/>
    <property type="match status" value="1"/>
</dbReference>
<feature type="binding site" evidence="1">
    <location>
        <position position="44"/>
    </location>
    <ligand>
        <name>Zn(2+)</name>
        <dbReference type="ChEBI" id="CHEBI:29105"/>
    </ligand>
</feature>
<organism evidence="3 4">
    <name type="scientific">Kibdelosporangium phytohabitans</name>
    <dbReference type="NCBI Taxonomy" id="860235"/>
    <lineage>
        <taxon>Bacteria</taxon>
        <taxon>Bacillati</taxon>
        <taxon>Actinomycetota</taxon>
        <taxon>Actinomycetes</taxon>
        <taxon>Pseudonocardiales</taxon>
        <taxon>Pseudonocardiaceae</taxon>
        <taxon>Kibdelosporangium</taxon>
    </lineage>
</organism>
<feature type="domain" description="ClpX-type ZB" evidence="2">
    <location>
        <begin position="6"/>
        <end position="60"/>
    </location>
</feature>
<gene>
    <name evidence="3" type="ORF">AOZ06_16305</name>
</gene>
<keyword evidence="3" id="KW-0645">Protease</keyword>
<keyword evidence="1" id="KW-0862">Zinc</keyword>
<evidence type="ECO:0000259" key="2">
    <source>
        <dbReference type="PROSITE" id="PS51902"/>
    </source>
</evidence>
<keyword evidence="1" id="KW-0479">Metal-binding</keyword>
<keyword evidence="4" id="KW-1185">Reference proteome</keyword>
<keyword evidence="3" id="KW-0378">Hydrolase</keyword>
<accession>A0A0N9IEE3</accession>
<dbReference type="SUPFAM" id="SSF57716">
    <property type="entry name" value="Glucocorticoid receptor-like (DNA-binding domain)"/>
    <property type="match status" value="1"/>
</dbReference>
<dbReference type="InterPro" id="IPR010603">
    <property type="entry name" value="Znf_CppX_C4"/>
</dbReference>
<dbReference type="GO" id="GO:0051082">
    <property type="term" value="F:unfolded protein binding"/>
    <property type="evidence" value="ECO:0007669"/>
    <property type="project" value="UniProtKB-UniRule"/>
</dbReference>
<dbReference type="STRING" id="860235.AOZ06_16305"/>
<dbReference type="GO" id="GO:0008233">
    <property type="term" value="F:peptidase activity"/>
    <property type="evidence" value="ECO:0007669"/>
    <property type="project" value="UniProtKB-KW"/>
</dbReference>
<dbReference type="Gene3D" id="6.20.220.10">
    <property type="entry name" value="ClpX chaperone, C4-type zinc finger domain"/>
    <property type="match status" value="1"/>
</dbReference>
<keyword evidence="1" id="KW-0143">Chaperone</keyword>
<dbReference type="GO" id="GO:0046983">
    <property type="term" value="F:protein dimerization activity"/>
    <property type="evidence" value="ECO:0007669"/>
    <property type="project" value="UniProtKB-UniRule"/>
</dbReference>
<evidence type="ECO:0000256" key="1">
    <source>
        <dbReference type="PROSITE-ProRule" id="PRU01250"/>
    </source>
</evidence>
<dbReference type="KEGG" id="kphy:AOZ06_16305"/>
<feature type="binding site" evidence="1">
    <location>
        <position position="19"/>
    </location>
    <ligand>
        <name>Zn(2+)</name>
        <dbReference type="ChEBI" id="CHEBI:29105"/>
    </ligand>
</feature>